<organism evidence="1">
    <name type="scientific">Schistosoma japonicum</name>
    <name type="common">Blood fluke</name>
    <dbReference type="NCBI Taxonomy" id="6182"/>
    <lineage>
        <taxon>Eukaryota</taxon>
        <taxon>Metazoa</taxon>
        <taxon>Spiralia</taxon>
        <taxon>Lophotrochozoa</taxon>
        <taxon>Platyhelminthes</taxon>
        <taxon>Trematoda</taxon>
        <taxon>Digenea</taxon>
        <taxon>Strigeidida</taxon>
        <taxon>Schistosomatoidea</taxon>
        <taxon>Schistosomatidae</taxon>
        <taxon>Schistosoma</taxon>
    </lineage>
</organism>
<sequence>MSRGSKLLATFQQETKMCTDRLTELRFSVCELLKKYDPNFTEPLSDVEDVDNYIRNFLTKDNQYVNVTKAAKCFLNKLFINNEIIVYVLL</sequence>
<proteinExistence type="evidence at transcript level"/>
<dbReference type="AlphaFoldDB" id="Q3MJS6"/>
<feature type="non-terminal residue" evidence="1">
    <location>
        <position position="90"/>
    </location>
</feature>
<protein>
    <submittedName>
        <fullName evidence="1">SJCHGC06739 protein</fullName>
    </submittedName>
</protein>
<reference evidence="1" key="2">
    <citation type="journal article" date="2006" name="PLoS Pathog.">
        <title>New perspectives on host-parasite interplay by comparative transcriptomic and proteomic analyses of Schistosoma japonicum.</title>
        <authorList>
            <person name="Liu F."/>
            <person name="Lu J."/>
            <person name="Hu W."/>
            <person name="Wang S.Y."/>
            <person name="Cui S.J."/>
            <person name="Chi M."/>
            <person name="Yan Q."/>
            <person name="Wang X.R."/>
            <person name="Song H.D."/>
            <person name="Xu X.N."/>
            <person name="Wang J.J."/>
            <person name="Zhang X.L."/>
            <person name="Zhang X."/>
            <person name="Wang Z.Q."/>
            <person name="Xue C.L."/>
            <person name="Brindley P.J."/>
            <person name="McManus D.P."/>
            <person name="Yang P.Y."/>
            <person name="Feng Z."/>
            <person name="Chen Z."/>
            <person name="Han Z.G."/>
        </authorList>
    </citation>
    <scope>NUCLEOTIDE SEQUENCE</scope>
</reference>
<accession>Q3MJS6</accession>
<name>Q3MJS6_SCHJA</name>
<evidence type="ECO:0000313" key="1">
    <source>
        <dbReference type="EMBL" id="ABA40856.1"/>
    </source>
</evidence>
<dbReference type="EMBL" id="AY915445">
    <property type="protein sequence ID" value="ABA40856.1"/>
    <property type="molecule type" value="mRNA"/>
</dbReference>
<reference evidence="1" key="1">
    <citation type="submission" date="2005-01" db="EMBL/GenBank/DDBJ databases">
        <authorList>
            <person name="Han Z."/>
        </authorList>
    </citation>
    <scope>NUCLEOTIDE SEQUENCE</scope>
</reference>